<reference evidence="5" key="1">
    <citation type="journal article" date="2022" name="Int. J. Syst. Evol. Microbiol.">
        <title>Genome-based, phenotypic and chemotaxonomic classification of Faecalibacterium strains: proposal of three novel species Faecalibacterium duncaniae sp. nov., Faecalibacterium hattorii sp. nov. and Faecalibacterium gallinarum sp. nov. .</title>
        <authorList>
            <person name="Sakamoto M."/>
            <person name="Sakurai N."/>
            <person name="Tanno H."/>
            <person name="Iino T."/>
            <person name="Ohkuma M."/>
            <person name="Endo A."/>
        </authorList>
    </citation>
    <scope>NUCLEOTIDE SEQUENCE</scope>
    <source>
        <strain evidence="5">JCM 17207</strain>
    </source>
</reference>
<dbReference type="PANTHER" id="PTHR43280:SF34">
    <property type="entry name" value="ARAC-FAMILY TRANSCRIPTIONAL REGULATOR"/>
    <property type="match status" value="1"/>
</dbReference>
<evidence type="ECO:0000313" key="5">
    <source>
        <dbReference type="EMBL" id="GJN65585.1"/>
    </source>
</evidence>
<dbReference type="Gene3D" id="1.10.10.60">
    <property type="entry name" value="Homeodomain-like"/>
    <property type="match status" value="2"/>
</dbReference>
<feature type="domain" description="HTH araC/xylS-type" evidence="4">
    <location>
        <begin position="178"/>
        <end position="275"/>
    </location>
</feature>
<dbReference type="InterPro" id="IPR009057">
    <property type="entry name" value="Homeodomain-like_sf"/>
</dbReference>
<evidence type="ECO:0000313" key="6">
    <source>
        <dbReference type="Proteomes" id="UP001055185"/>
    </source>
</evidence>
<name>A0AA37J0D4_9FIRM</name>
<keyword evidence="1" id="KW-0805">Transcription regulation</keyword>
<comment type="caution">
    <text evidence="5">The sequence shown here is derived from an EMBL/GenBank/DDBJ whole genome shotgun (WGS) entry which is preliminary data.</text>
</comment>
<keyword evidence="2" id="KW-0238">DNA-binding</keyword>
<dbReference type="AlphaFoldDB" id="A0AA37J0D4"/>
<dbReference type="EMBL" id="BQKV01000098">
    <property type="protein sequence ID" value="GJN65585.1"/>
    <property type="molecule type" value="Genomic_DNA"/>
</dbReference>
<protein>
    <submittedName>
        <fullName evidence="5">AraC family transcriptional regulator</fullName>
    </submittedName>
</protein>
<dbReference type="GO" id="GO:0003700">
    <property type="term" value="F:DNA-binding transcription factor activity"/>
    <property type="evidence" value="ECO:0007669"/>
    <property type="project" value="InterPro"/>
</dbReference>
<keyword evidence="6" id="KW-1185">Reference proteome</keyword>
<dbReference type="GO" id="GO:0043565">
    <property type="term" value="F:sequence-specific DNA binding"/>
    <property type="evidence" value="ECO:0007669"/>
    <property type="project" value="InterPro"/>
</dbReference>
<accession>A0AA37J0D4</accession>
<proteinExistence type="predicted"/>
<dbReference type="InterPro" id="IPR037923">
    <property type="entry name" value="HTH-like"/>
</dbReference>
<evidence type="ECO:0000259" key="4">
    <source>
        <dbReference type="PROSITE" id="PS01124"/>
    </source>
</evidence>
<gene>
    <name evidence="5" type="ORF">JCM17207_22100</name>
</gene>
<dbReference type="InterPro" id="IPR018060">
    <property type="entry name" value="HTH_AraC"/>
</dbReference>
<organism evidence="5 6">
    <name type="scientific">Faecalibacterium gallinarum</name>
    <dbReference type="NCBI Taxonomy" id="2903556"/>
    <lineage>
        <taxon>Bacteria</taxon>
        <taxon>Bacillati</taxon>
        <taxon>Bacillota</taxon>
        <taxon>Clostridia</taxon>
        <taxon>Eubacteriales</taxon>
        <taxon>Oscillospiraceae</taxon>
        <taxon>Faecalibacterium</taxon>
    </lineage>
</organism>
<dbReference type="Proteomes" id="UP001055185">
    <property type="component" value="Unassembled WGS sequence"/>
</dbReference>
<dbReference type="SUPFAM" id="SSF51215">
    <property type="entry name" value="Regulatory protein AraC"/>
    <property type="match status" value="1"/>
</dbReference>
<evidence type="ECO:0000256" key="1">
    <source>
        <dbReference type="ARBA" id="ARBA00023015"/>
    </source>
</evidence>
<evidence type="ECO:0000256" key="3">
    <source>
        <dbReference type="ARBA" id="ARBA00023163"/>
    </source>
</evidence>
<evidence type="ECO:0000256" key="2">
    <source>
        <dbReference type="ARBA" id="ARBA00023125"/>
    </source>
</evidence>
<sequence length="276" mass="31615">MLKPDKDNFHLTYFSDQLPTSLDFHWGDAFSVFFLISGRASYTMEKYTRRLHPGELWLISSHYRPPQPISFGCQPPCKGYLLQIGPEFLHRAAPLIADLTSCFSSGERGCVLVQPDAPTLSCLEEICGKILLCQKEEAFGSNALSHIYLLEFLIYLNRAYFSRPSMFHKEYLENEKVNEVLAYIDENLSSDLTLERLADLCFISKYHLAHQFKACTGMPVYRYIIKQRVTAARNLICSGLSATEACMQCGFNDYSNFLKAFKREFGCTPKAFQKQR</sequence>
<keyword evidence="3" id="KW-0804">Transcription</keyword>
<dbReference type="SMART" id="SM00342">
    <property type="entry name" value="HTH_ARAC"/>
    <property type="match status" value="1"/>
</dbReference>
<dbReference type="PANTHER" id="PTHR43280">
    <property type="entry name" value="ARAC-FAMILY TRANSCRIPTIONAL REGULATOR"/>
    <property type="match status" value="1"/>
</dbReference>
<dbReference type="PROSITE" id="PS01124">
    <property type="entry name" value="HTH_ARAC_FAMILY_2"/>
    <property type="match status" value="1"/>
</dbReference>
<dbReference type="SUPFAM" id="SSF46689">
    <property type="entry name" value="Homeodomain-like"/>
    <property type="match status" value="2"/>
</dbReference>
<dbReference type="Pfam" id="PF12833">
    <property type="entry name" value="HTH_18"/>
    <property type="match status" value="1"/>
</dbReference>